<evidence type="ECO:0000256" key="2">
    <source>
        <dbReference type="ARBA" id="ARBA00022490"/>
    </source>
</evidence>
<evidence type="ECO:0000256" key="7">
    <source>
        <dbReference type="PIRNR" id="PIRNR004682"/>
    </source>
</evidence>
<comment type="similarity">
    <text evidence="7">Belongs to the gmhB family.</text>
</comment>
<evidence type="ECO:0000256" key="4">
    <source>
        <dbReference type="ARBA" id="ARBA00022801"/>
    </source>
</evidence>
<dbReference type="GO" id="GO:0016787">
    <property type="term" value="F:hydrolase activity"/>
    <property type="evidence" value="ECO:0007669"/>
    <property type="project" value="UniProtKB-KW"/>
</dbReference>
<keyword evidence="3" id="KW-0479">Metal-binding</keyword>
<dbReference type="PIRSF" id="PIRSF004682">
    <property type="entry name" value="GmhB"/>
    <property type="match status" value="1"/>
</dbReference>
<keyword evidence="5 7" id="KW-0119">Carbohydrate metabolism</keyword>
<evidence type="ECO:0000256" key="5">
    <source>
        <dbReference type="ARBA" id="ARBA00023277"/>
    </source>
</evidence>
<dbReference type="PANTHER" id="PTHR42891">
    <property type="entry name" value="D-GLYCERO-BETA-D-MANNO-HEPTOSE-1,7-BISPHOSPHATE 7-PHOSPHATASE"/>
    <property type="match status" value="1"/>
</dbReference>
<proteinExistence type="inferred from homology"/>
<comment type="subcellular location">
    <subcellularLocation>
        <location evidence="1 7">Cytoplasm</location>
    </subcellularLocation>
</comment>
<dbReference type="InterPro" id="IPR006543">
    <property type="entry name" value="Histidinol-phos"/>
</dbReference>
<keyword evidence="9" id="KW-1185">Reference proteome</keyword>
<keyword evidence="2 7" id="KW-0963">Cytoplasm</keyword>
<dbReference type="SUPFAM" id="SSF56784">
    <property type="entry name" value="HAD-like"/>
    <property type="match status" value="1"/>
</dbReference>
<dbReference type="InterPro" id="IPR023214">
    <property type="entry name" value="HAD_sf"/>
</dbReference>
<dbReference type="EC" id="3.1.3.-" evidence="7"/>
<dbReference type="InterPro" id="IPR006549">
    <property type="entry name" value="HAD-SF_hydro_IIIA"/>
</dbReference>
<dbReference type="Gene3D" id="3.40.50.1000">
    <property type="entry name" value="HAD superfamily/HAD-like"/>
    <property type="match status" value="1"/>
</dbReference>
<dbReference type="PANTHER" id="PTHR42891:SF1">
    <property type="entry name" value="D-GLYCERO-BETA-D-MANNO-HEPTOSE-1,7-BISPHOSPHATE 7-PHOSPHATASE"/>
    <property type="match status" value="1"/>
</dbReference>
<dbReference type="InterPro" id="IPR036412">
    <property type="entry name" value="HAD-like_sf"/>
</dbReference>
<comment type="caution">
    <text evidence="8">The sequence shown here is derived from an EMBL/GenBank/DDBJ whole genome shotgun (WGS) entry which is preliminary data.</text>
</comment>
<gene>
    <name evidence="8" type="ORF">H8B04_13325</name>
</gene>
<evidence type="ECO:0000256" key="6">
    <source>
        <dbReference type="ARBA" id="ARBA00031828"/>
    </source>
</evidence>
<protein>
    <recommendedName>
        <fullName evidence="6 7">D,D-heptose 1,7-bisphosphate phosphatase</fullName>
        <ecNumber evidence="7">3.1.3.-</ecNumber>
    </recommendedName>
</protein>
<dbReference type="CDD" id="cd07503">
    <property type="entry name" value="HAD_HisB-N"/>
    <property type="match status" value="1"/>
</dbReference>
<evidence type="ECO:0000313" key="8">
    <source>
        <dbReference type="EMBL" id="MBD1430531.1"/>
    </source>
</evidence>
<dbReference type="EMBL" id="JACOIJ010000030">
    <property type="protein sequence ID" value="MBD1430531.1"/>
    <property type="molecule type" value="Genomic_DNA"/>
</dbReference>
<keyword evidence="4 7" id="KW-0378">Hydrolase</keyword>
<name>A0ABR7YGY6_9SPHI</name>
<dbReference type="Pfam" id="PF13242">
    <property type="entry name" value="Hydrolase_like"/>
    <property type="match status" value="1"/>
</dbReference>
<organism evidence="8 9">
    <name type="scientific">Sphingobacterium litopenaei</name>
    <dbReference type="NCBI Taxonomy" id="2763500"/>
    <lineage>
        <taxon>Bacteria</taxon>
        <taxon>Pseudomonadati</taxon>
        <taxon>Bacteroidota</taxon>
        <taxon>Sphingobacteriia</taxon>
        <taxon>Sphingobacteriales</taxon>
        <taxon>Sphingobacteriaceae</taxon>
        <taxon>Sphingobacterium</taxon>
    </lineage>
</organism>
<evidence type="ECO:0000256" key="1">
    <source>
        <dbReference type="ARBA" id="ARBA00004496"/>
    </source>
</evidence>
<dbReference type="NCBIfam" id="TIGR01656">
    <property type="entry name" value="Histidinol-ppas"/>
    <property type="match status" value="1"/>
</dbReference>
<dbReference type="Proteomes" id="UP000651271">
    <property type="component" value="Unassembled WGS sequence"/>
</dbReference>
<evidence type="ECO:0000313" key="9">
    <source>
        <dbReference type="Proteomes" id="UP000651271"/>
    </source>
</evidence>
<dbReference type="RefSeq" id="WP_190302661.1">
    <property type="nucleotide sequence ID" value="NZ_JACOIJ010000030.1"/>
</dbReference>
<dbReference type="NCBIfam" id="TIGR01662">
    <property type="entry name" value="HAD-SF-IIIA"/>
    <property type="match status" value="1"/>
</dbReference>
<sequence length="196" mass="22380">MNNKCVFIDKDGTLIHDVPYNVNTDLILFYEDIFEPLQNLQDEGYKIIIISNQSGIEKGLFTESELKNAFNHIIQQLKNKGIEILDYAYCPHDTDNYLNPTCQCRKPQPKMILDMALKHQINLKESWMIGDIIADIAAGNRAGCQTILIDRHATEVAKLSKETPAIERPTISIRDFKNVDDLILSTLKQSTWSEIL</sequence>
<evidence type="ECO:0000256" key="3">
    <source>
        <dbReference type="ARBA" id="ARBA00022723"/>
    </source>
</evidence>
<reference evidence="8 9" key="1">
    <citation type="submission" date="2020-08" db="EMBL/GenBank/DDBJ databases">
        <title>Sphingobacterium sp. DN04309 isolated from aquaculture water.</title>
        <authorList>
            <person name="Zhang M."/>
        </authorList>
    </citation>
    <scope>NUCLEOTIDE SEQUENCE [LARGE SCALE GENOMIC DNA]</scope>
    <source>
        <strain evidence="8 9">DN04309</strain>
    </source>
</reference>
<accession>A0ABR7YGY6</accession>
<dbReference type="InterPro" id="IPR004446">
    <property type="entry name" value="Heptose_bisP_phosphatase"/>
</dbReference>